<protein>
    <recommendedName>
        <fullName evidence="3">DUF1858 domain-containing protein</fullName>
    </recommendedName>
</protein>
<dbReference type="Proteomes" id="UP001628193">
    <property type="component" value="Unassembled WGS sequence"/>
</dbReference>
<dbReference type="Gene3D" id="1.10.3910.10">
    <property type="entry name" value="SP0561-like"/>
    <property type="match status" value="1"/>
</dbReference>
<dbReference type="SUPFAM" id="SSF140683">
    <property type="entry name" value="SP0561-like"/>
    <property type="match status" value="1"/>
</dbReference>
<organism evidence="1 2">
    <name type="scientific">Candidatus Magnetaquiglobus chichijimensis</name>
    <dbReference type="NCBI Taxonomy" id="3141448"/>
    <lineage>
        <taxon>Bacteria</taxon>
        <taxon>Pseudomonadati</taxon>
        <taxon>Pseudomonadota</taxon>
        <taxon>Magnetococcia</taxon>
        <taxon>Magnetococcales</taxon>
        <taxon>Candidatus Magnetaquicoccaceae</taxon>
        <taxon>Candidatus Magnetaquiglobus</taxon>
    </lineage>
</organism>
<keyword evidence="2" id="KW-1185">Reference proteome</keyword>
<dbReference type="EMBL" id="BAAFGK010000002">
    <property type="protein sequence ID" value="GAB0056304.1"/>
    <property type="molecule type" value="Genomic_DNA"/>
</dbReference>
<reference evidence="1 2" key="1">
    <citation type="submission" date="2024-05" db="EMBL/GenBank/DDBJ databases">
        <authorList>
            <consortium name="Candidatus Magnetaquicoccaceae bacterium FCR-1 genome sequencing consortium"/>
            <person name="Shimoshige H."/>
            <person name="Shimamura S."/>
            <person name="Taoka A."/>
            <person name="Kobayashi H."/>
            <person name="Maekawa T."/>
        </authorList>
    </citation>
    <scope>NUCLEOTIDE SEQUENCE [LARGE SCALE GENOMIC DNA]</scope>
    <source>
        <strain evidence="1 2">FCR-1</strain>
    </source>
</reference>
<comment type="caution">
    <text evidence="1">The sequence shown here is derived from an EMBL/GenBank/DDBJ whole genome shotgun (WGS) entry which is preliminary data.</text>
</comment>
<dbReference type="InterPro" id="IPR038062">
    <property type="entry name" value="ScdA-like_N_sf"/>
</dbReference>
<name>A0ABQ0C5Y6_9PROT</name>
<dbReference type="RefSeq" id="WP_420904016.1">
    <property type="nucleotide sequence ID" value="NZ_BAAFGK010000002.1"/>
</dbReference>
<accession>A0ABQ0C5Y6</accession>
<sequence>MGGIDANKTMAHLMREHPGLARMLALKGIDCGECLASEVDTLSDVARMYGLDLAKLIQEIQWADDGQVSEET</sequence>
<proteinExistence type="predicted"/>
<evidence type="ECO:0000313" key="2">
    <source>
        <dbReference type="Proteomes" id="UP001628193"/>
    </source>
</evidence>
<gene>
    <name evidence="1" type="ORF">SIID45300_00610</name>
</gene>
<reference evidence="1 2" key="2">
    <citation type="submission" date="2024-09" db="EMBL/GenBank/DDBJ databases">
        <title>Draft genome sequence of Candidatus Magnetaquicoccaceae bacterium FCR-1.</title>
        <authorList>
            <person name="Shimoshige H."/>
            <person name="Shimamura S."/>
            <person name="Taoka A."/>
            <person name="Kobayashi H."/>
            <person name="Maekawa T."/>
        </authorList>
    </citation>
    <scope>NUCLEOTIDE SEQUENCE [LARGE SCALE GENOMIC DNA]</scope>
    <source>
        <strain evidence="1 2">FCR-1</strain>
    </source>
</reference>
<evidence type="ECO:0008006" key="3">
    <source>
        <dbReference type="Google" id="ProtNLM"/>
    </source>
</evidence>
<evidence type="ECO:0000313" key="1">
    <source>
        <dbReference type="EMBL" id="GAB0056304.1"/>
    </source>
</evidence>